<evidence type="ECO:0000313" key="3">
    <source>
        <dbReference type="Proteomes" id="UP001432027"/>
    </source>
</evidence>
<proteinExistence type="predicted"/>
<accession>A0AAV5U1A2</accession>
<reference evidence="2" key="1">
    <citation type="submission" date="2023-10" db="EMBL/GenBank/DDBJ databases">
        <title>Genome assembly of Pristionchus species.</title>
        <authorList>
            <person name="Yoshida K."/>
            <person name="Sommer R.J."/>
        </authorList>
    </citation>
    <scope>NUCLEOTIDE SEQUENCE</scope>
    <source>
        <strain evidence="2">RS0144</strain>
    </source>
</reference>
<feature type="compositionally biased region" description="Basic and acidic residues" evidence="1">
    <location>
        <begin position="143"/>
        <end position="159"/>
    </location>
</feature>
<evidence type="ECO:0000256" key="1">
    <source>
        <dbReference type="SAM" id="MobiDB-lite"/>
    </source>
</evidence>
<feature type="region of interest" description="Disordered" evidence="1">
    <location>
        <begin position="118"/>
        <end position="273"/>
    </location>
</feature>
<organism evidence="2 3">
    <name type="scientific">Pristionchus entomophagus</name>
    <dbReference type="NCBI Taxonomy" id="358040"/>
    <lineage>
        <taxon>Eukaryota</taxon>
        <taxon>Metazoa</taxon>
        <taxon>Ecdysozoa</taxon>
        <taxon>Nematoda</taxon>
        <taxon>Chromadorea</taxon>
        <taxon>Rhabditida</taxon>
        <taxon>Rhabditina</taxon>
        <taxon>Diplogasteromorpha</taxon>
        <taxon>Diplogasteroidea</taxon>
        <taxon>Neodiplogasteridae</taxon>
        <taxon>Pristionchus</taxon>
    </lineage>
</organism>
<sequence>SPIYAPLEQLQVELPAAAADFGLRLSQLSPRRDSFTQTELMAPPRPPPPTFARPMHRTSSYRQSLPPSVRLRDEHERVYDQVSFERESRRHSFTCPPAFISRRSLEKIVQCLNEFPKNKRRSDDFSRPSTEGRLQRSQSVGGNERRPGITRIPVERRPSEEEENAYESAERRPIRVTIDYDPRYAKVVKPARPPPPRKPLSSTATFAPSTRSNRERSPTKIVRIINGRSYSVDGGRRGRHRAPSGTSPTPPDPKTSTAPIPPSIETLPASRYT</sequence>
<keyword evidence="3" id="KW-1185">Reference proteome</keyword>
<gene>
    <name evidence="2" type="ORF">PENTCL1PPCAC_22138</name>
</gene>
<dbReference type="AlphaFoldDB" id="A0AAV5U1A2"/>
<comment type="caution">
    <text evidence="2">The sequence shown here is derived from an EMBL/GenBank/DDBJ whole genome shotgun (WGS) entry which is preliminary data.</text>
</comment>
<dbReference type="Proteomes" id="UP001432027">
    <property type="component" value="Unassembled WGS sequence"/>
</dbReference>
<feature type="compositionally biased region" description="Polar residues" evidence="1">
    <location>
        <begin position="57"/>
        <end position="66"/>
    </location>
</feature>
<feature type="non-terminal residue" evidence="2">
    <location>
        <position position="1"/>
    </location>
</feature>
<feature type="non-terminal residue" evidence="2">
    <location>
        <position position="273"/>
    </location>
</feature>
<feature type="compositionally biased region" description="Polar residues" evidence="1">
    <location>
        <begin position="200"/>
        <end position="211"/>
    </location>
</feature>
<evidence type="ECO:0000313" key="2">
    <source>
        <dbReference type="EMBL" id="GMS99963.1"/>
    </source>
</evidence>
<protein>
    <submittedName>
        <fullName evidence="2">Uncharacterized protein</fullName>
    </submittedName>
</protein>
<name>A0AAV5U1A2_9BILA</name>
<dbReference type="EMBL" id="BTSX01000005">
    <property type="protein sequence ID" value="GMS99963.1"/>
    <property type="molecule type" value="Genomic_DNA"/>
</dbReference>
<feature type="region of interest" description="Disordered" evidence="1">
    <location>
        <begin position="35"/>
        <end position="67"/>
    </location>
</feature>
<feature type="compositionally biased region" description="Basic and acidic residues" evidence="1">
    <location>
        <begin position="168"/>
        <end position="184"/>
    </location>
</feature>